<evidence type="ECO:0000256" key="4">
    <source>
        <dbReference type="ARBA" id="ARBA00022679"/>
    </source>
</evidence>
<dbReference type="GO" id="GO:0006749">
    <property type="term" value="P:glutathione metabolic process"/>
    <property type="evidence" value="ECO:0007669"/>
    <property type="project" value="TreeGrafter"/>
</dbReference>
<evidence type="ECO:0000259" key="6">
    <source>
        <dbReference type="PROSITE" id="PS50404"/>
    </source>
</evidence>
<comment type="similarity">
    <text evidence="2">Belongs to the GST superfamily. Mu family.</text>
</comment>
<dbReference type="SUPFAM" id="SSF47616">
    <property type="entry name" value="GST C-terminal domain-like"/>
    <property type="match status" value="1"/>
</dbReference>
<evidence type="ECO:0000256" key="5">
    <source>
        <dbReference type="ARBA" id="ARBA00047960"/>
    </source>
</evidence>
<dbReference type="Pfam" id="PF14497">
    <property type="entry name" value="GST_C_3"/>
    <property type="match status" value="1"/>
</dbReference>
<comment type="caution">
    <text evidence="8">The sequence shown here is derived from an EMBL/GenBank/DDBJ whole genome shotgun (WGS) entry which is preliminary data.</text>
</comment>
<evidence type="ECO:0000256" key="1">
    <source>
        <dbReference type="ARBA" id="ARBA00003701"/>
    </source>
</evidence>
<name>A0AAV6VRN7_9ARAC</name>
<dbReference type="PRINTS" id="PR01267">
    <property type="entry name" value="GSTRNSFRASEM"/>
</dbReference>
<dbReference type="Pfam" id="PF02798">
    <property type="entry name" value="GST_N"/>
    <property type="match status" value="1"/>
</dbReference>
<sequence>MVKPVFAYWDVRGLGQPSRYLLHYKNVDFEDKRYQIEENQENWLSEKFTLGLDFPNLPYYIDDKVKLTQSTTIIRYLGQKHGLDGKTEEDRLRVSLAEQQIVDFRTSFGLLCYNPEFEKMKVDYVAKVPVQLKLVSDFLGDRKFLAGDYITYVDFMAYDVFEYFRYLIPTVLDDFPTLKAYQSRIRQLPQLQAYFNSATYRRWPIFSPHAKFGGSGPEPEIK</sequence>
<accession>A0AAV6VRN7</accession>
<dbReference type="PANTHER" id="PTHR11571">
    <property type="entry name" value="GLUTATHIONE S-TRANSFERASE"/>
    <property type="match status" value="1"/>
</dbReference>
<evidence type="ECO:0000256" key="3">
    <source>
        <dbReference type="ARBA" id="ARBA00012452"/>
    </source>
</evidence>
<dbReference type="InterPro" id="IPR036282">
    <property type="entry name" value="Glutathione-S-Trfase_C_sf"/>
</dbReference>
<dbReference type="Proteomes" id="UP000827092">
    <property type="component" value="Unassembled WGS sequence"/>
</dbReference>
<dbReference type="InterPro" id="IPR004046">
    <property type="entry name" value="GST_C"/>
</dbReference>
<dbReference type="InterPro" id="IPR040079">
    <property type="entry name" value="Glutathione_S-Trfase"/>
</dbReference>
<dbReference type="SFLD" id="SFLDS00019">
    <property type="entry name" value="Glutathione_Transferase_(cytos"/>
    <property type="match status" value="1"/>
</dbReference>
<dbReference type="GO" id="GO:0004364">
    <property type="term" value="F:glutathione transferase activity"/>
    <property type="evidence" value="ECO:0007669"/>
    <property type="project" value="UniProtKB-EC"/>
</dbReference>
<dbReference type="GO" id="GO:0042802">
    <property type="term" value="F:identical protein binding"/>
    <property type="evidence" value="ECO:0007669"/>
    <property type="project" value="UniProtKB-ARBA"/>
</dbReference>
<comment type="function">
    <text evidence="1">Conjugation of reduced glutathione to a wide number of exogenous and endogenous hydrophobic electrophiles.</text>
</comment>
<dbReference type="PROSITE" id="PS50405">
    <property type="entry name" value="GST_CTER"/>
    <property type="match status" value="1"/>
</dbReference>
<evidence type="ECO:0000313" key="9">
    <source>
        <dbReference type="Proteomes" id="UP000827092"/>
    </source>
</evidence>
<comment type="catalytic activity">
    <reaction evidence="5">
        <text>RX + glutathione = an S-substituted glutathione + a halide anion + H(+)</text>
        <dbReference type="Rhea" id="RHEA:16437"/>
        <dbReference type="ChEBI" id="CHEBI:15378"/>
        <dbReference type="ChEBI" id="CHEBI:16042"/>
        <dbReference type="ChEBI" id="CHEBI:17792"/>
        <dbReference type="ChEBI" id="CHEBI:57925"/>
        <dbReference type="ChEBI" id="CHEBI:90779"/>
        <dbReference type="EC" id="2.5.1.18"/>
    </reaction>
</comment>
<dbReference type="AlphaFoldDB" id="A0AAV6VRN7"/>
<dbReference type="FunFam" id="1.20.1050.10:FF:000003">
    <property type="entry name" value="Glutathione S-transferase 2"/>
    <property type="match status" value="1"/>
</dbReference>
<dbReference type="Gene3D" id="1.20.1050.130">
    <property type="match status" value="1"/>
</dbReference>
<gene>
    <name evidence="8" type="ORF">JTE90_021664</name>
</gene>
<dbReference type="SFLD" id="SFLDG01205">
    <property type="entry name" value="AMPS.1"/>
    <property type="match status" value="1"/>
</dbReference>
<dbReference type="SFLD" id="SFLDG00363">
    <property type="entry name" value="AMPS_(cytGST):_Alpha-__Mu-__Pi"/>
    <property type="match status" value="1"/>
</dbReference>
<feature type="domain" description="GST C-terminal" evidence="7">
    <location>
        <begin position="87"/>
        <end position="205"/>
    </location>
</feature>
<evidence type="ECO:0000313" key="8">
    <source>
        <dbReference type="EMBL" id="KAG8198423.1"/>
    </source>
</evidence>
<proteinExistence type="inferred from homology"/>
<dbReference type="PANTHER" id="PTHR11571:SF222">
    <property type="entry name" value="GLUTATHIONE TRANSFERASE"/>
    <property type="match status" value="1"/>
</dbReference>
<dbReference type="SUPFAM" id="SSF52833">
    <property type="entry name" value="Thioredoxin-like"/>
    <property type="match status" value="1"/>
</dbReference>
<dbReference type="InterPro" id="IPR010987">
    <property type="entry name" value="Glutathione-S-Trfase_C-like"/>
</dbReference>
<keyword evidence="9" id="KW-1185">Reference proteome</keyword>
<dbReference type="EC" id="2.5.1.18" evidence="3"/>
<dbReference type="PROSITE" id="PS50404">
    <property type="entry name" value="GST_NTER"/>
    <property type="match status" value="1"/>
</dbReference>
<protein>
    <recommendedName>
        <fullName evidence="3">glutathione transferase</fullName>
        <ecNumber evidence="3">2.5.1.18</ecNumber>
    </recommendedName>
</protein>
<dbReference type="InterPro" id="IPR004045">
    <property type="entry name" value="Glutathione_S-Trfase_N"/>
</dbReference>
<keyword evidence="4" id="KW-0808">Transferase</keyword>
<evidence type="ECO:0000259" key="7">
    <source>
        <dbReference type="PROSITE" id="PS50405"/>
    </source>
</evidence>
<dbReference type="InterPro" id="IPR036249">
    <property type="entry name" value="Thioredoxin-like_sf"/>
</dbReference>
<dbReference type="InterPro" id="IPR003081">
    <property type="entry name" value="GST_mu"/>
</dbReference>
<dbReference type="EMBL" id="JAFNEN010000041">
    <property type="protein sequence ID" value="KAG8198423.1"/>
    <property type="molecule type" value="Genomic_DNA"/>
</dbReference>
<feature type="domain" description="GST N-terminal" evidence="6">
    <location>
        <begin position="2"/>
        <end position="85"/>
    </location>
</feature>
<organism evidence="8 9">
    <name type="scientific">Oedothorax gibbosus</name>
    <dbReference type="NCBI Taxonomy" id="931172"/>
    <lineage>
        <taxon>Eukaryota</taxon>
        <taxon>Metazoa</taxon>
        <taxon>Ecdysozoa</taxon>
        <taxon>Arthropoda</taxon>
        <taxon>Chelicerata</taxon>
        <taxon>Arachnida</taxon>
        <taxon>Araneae</taxon>
        <taxon>Araneomorphae</taxon>
        <taxon>Entelegynae</taxon>
        <taxon>Araneoidea</taxon>
        <taxon>Linyphiidae</taxon>
        <taxon>Erigoninae</taxon>
        <taxon>Oedothorax</taxon>
    </lineage>
</organism>
<evidence type="ECO:0000256" key="2">
    <source>
        <dbReference type="ARBA" id="ARBA00005861"/>
    </source>
</evidence>
<reference evidence="8 9" key="1">
    <citation type="journal article" date="2022" name="Nat. Ecol. Evol.">
        <title>A masculinizing supergene underlies an exaggerated male reproductive morph in a spider.</title>
        <authorList>
            <person name="Hendrickx F."/>
            <person name="De Corte Z."/>
            <person name="Sonet G."/>
            <person name="Van Belleghem S.M."/>
            <person name="Kostlbacher S."/>
            <person name="Vangestel C."/>
        </authorList>
    </citation>
    <scope>NUCLEOTIDE SEQUENCE [LARGE SCALE GENOMIC DNA]</scope>
    <source>
        <strain evidence="8">W744_W776</strain>
    </source>
</reference>
<dbReference type="InterPro" id="IPR050213">
    <property type="entry name" value="GST_superfamily"/>
</dbReference>